<comment type="caution">
    <text evidence="3">The sequence shown here is derived from an EMBL/GenBank/DDBJ whole genome shotgun (WGS) entry which is preliminary data.</text>
</comment>
<dbReference type="GO" id="GO:0016787">
    <property type="term" value="F:hydrolase activity"/>
    <property type="evidence" value="ECO:0007669"/>
    <property type="project" value="UniProtKB-KW"/>
</dbReference>
<evidence type="ECO:0000259" key="2">
    <source>
        <dbReference type="Pfam" id="PF00857"/>
    </source>
</evidence>
<dbReference type="Proteomes" id="UP000032545">
    <property type="component" value="Unassembled WGS sequence"/>
</dbReference>
<dbReference type="AlphaFoldDB" id="A0A0D8BGP7"/>
<proteinExistence type="predicted"/>
<dbReference type="PATRIC" id="fig|1502723.3.peg.1275"/>
<reference evidence="3 4" key="2">
    <citation type="journal article" date="2016" name="Genome Announc.">
        <title>Permanent Draft Genome Sequences for Two Variants of Frankia sp. Strain CpI1, the First Frankia Strain Isolated from Root Nodules of Comptonia peregrina.</title>
        <authorList>
            <person name="Oshone R."/>
            <person name="Hurst S.G.IV."/>
            <person name="Abebe-Akele F."/>
            <person name="Simpson S."/>
            <person name="Morris K."/>
            <person name="Thomas W.K."/>
            <person name="Tisa L.S."/>
        </authorList>
    </citation>
    <scope>NUCLEOTIDE SEQUENCE [LARGE SCALE GENOMIC DNA]</scope>
    <source>
        <strain evidence="4">CpI1-S</strain>
    </source>
</reference>
<dbReference type="EMBL" id="JYFN01000014">
    <property type="protein sequence ID" value="KJE23301.1"/>
    <property type="molecule type" value="Genomic_DNA"/>
</dbReference>
<dbReference type="Pfam" id="PF00857">
    <property type="entry name" value="Isochorismatase"/>
    <property type="match status" value="1"/>
</dbReference>
<reference evidence="4" key="1">
    <citation type="submission" date="2015-02" db="EMBL/GenBank/DDBJ databases">
        <title>Draft Genome of Frankia sp. CpI1-S.</title>
        <authorList>
            <person name="Oshone R.T."/>
            <person name="Ngom M."/>
            <person name="Ghodhbane-Gtari F."/>
            <person name="Gtari M."/>
            <person name="Morris K."/>
            <person name="Thomas K."/>
            <person name="Sen A."/>
            <person name="Tisa L.S."/>
        </authorList>
    </citation>
    <scope>NUCLEOTIDE SEQUENCE [LARGE SCALE GENOMIC DNA]</scope>
    <source>
        <strain evidence="4">CpI1-S</strain>
    </source>
</reference>
<evidence type="ECO:0000313" key="4">
    <source>
        <dbReference type="Proteomes" id="UP000032545"/>
    </source>
</evidence>
<dbReference type="Gene3D" id="3.40.50.850">
    <property type="entry name" value="Isochorismatase-like"/>
    <property type="match status" value="1"/>
</dbReference>
<dbReference type="PANTHER" id="PTHR43540">
    <property type="entry name" value="PEROXYUREIDOACRYLATE/UREIDOACRYLATE AMIDOHYDROLASE-RELATED"/>
    <property type="match status" value="1"/>
</dbReference>
<dbReference type="OrthoDB" id="3398739at2"/>
<gene>
    <name evidence="3" type="ORF">FF36_02259</name>
</gene>
<protein>
    <submittedName>
        <fullName evidence="3">Nicotinamidase-like amidase</fullName>
    </submittedName>
</protein>
<dbReference type="RefSeq" id="WP_044884924.1">
    <property type="nucleotide sequence ID" value="NZ_JYFN01000014.1"/>
</dbReference>
<keyword evidence="1" id="KW-0378">Hydrolase</keyword>
<name>A0A0D8BGP7_9ACTN</name>
<organism evidence="3 4">
    <name type="scientific">Frankia torreyi</name>
    <dbReference type="NCBI Taxonomy" id="1856"/>
    <lineage>
        <taxon>Bacteria</taxon>
        <taxon>Bacillati</taxon>
        <taxon>Actinomycetota</taxon>
        <taxon>Actinomycetes</taxon>
        <taxon>Frankiales</taxon>
        <taxon>Frankiaceae</taxon>
        <taxon>Frankia</taxon>
    </lineage>
</organism>
<dbReference type="CDD" id="cd00431">
    <property type="entry name" value="cysteine_hydrolases"/>
    <property type="match status" value="1"/>
</dbReference>
<feature type="domain" description="Isochorismatase-like" evidence="2">
    <location>
        <begin position="31"/>
        <end position="195"/>
    </location>
</feature>
<evidence type="ECO:0000256" key="1">
    <source>
        <dbReference type="ARBA" id="ARBA00022801"/>
    </source>
</evidence>
<keyword evidence="4" id="KW-1185">Reference proteome</keyword>
<dbReference type="InterPro" id="IPR036380">
    <property type="entry name" value="Isochorismatase-like_sf"/>
</dbReference>
<sequence>MVHGLDRGERAALVVSECLRGTLDPELAIFAGLAEQSADRGILPRIAALAADFRAFGLPVVHIHVAHRPDFGAFSDTNPVSAKVRREQRVLAGTPQAEPMPQVAPLPGDYVSMRRSGLAMWYGTDLDSTLRNLRVDTVVLTGVSTNMALLGGALGATDRGYRSVLVEDAAAGASAESHTWIVANLLRLLSTVARADEVRADLARRRGAAPATPSRP</sequence>
<evidence type="ECO:0000313" key="3">
    <source>
        <dbReference type="EMBL" id="KJE23301.1"/>
    </source>
</evidence>
<accession>A0A0D8BGP7</accession>
<dbReference type="InterPro" id="IPR050272">
    <property type="entry name" value="Isochorismatase-like_hydrls"/>
</dbReference>
<dbReference type="SUPFAM" id="SSF52499">
    <property type="entry name" value="Isochorismatase-like hydrolases"/>
    <property type="match status" value="1"/>
</dbReference>
<dbReference type="InterPro" id="IPR000868">
    <property type="entry name" value="Isochorismatase-like_dom"/>
</dbReference>